<dbReference type="EMBL" id="JBFDAA010000008">
    <property type="protein sequence ID" value="KAL1129872.1"/>
    <property type="molecule type" value="Genomic_DNA"/>
</dbReference>
<feature type="compositionally biased region" description="Polar residues" evidence="1">
    <location>
        <begin position="521"/>
        <end position="538"/>
    </location>
</feature>
<feature type="region of interest" description="Disordered" evidence="1">
    <location>
        <begin position="54"/>
        <end position="122"/>
    </location>
</feature>
<feature type="compositionally biased region" description="Basic and acidic residues" evidence="1">
    <location>
        <begin position="583"/>
        <end position="595"/>
    </location>
</feature>
<comment type="caution">
    <text evidence="2">The sequence shown here is derived from an EMBL/GenBank/DDBJ whole genome shotgun (WGS) entry which is preliminary data.</text>
</comment>
<feature type="compositionally biased region" description="Polar residues" evidence="1">
    <location>
        <begin position="397"/>
        <end position="414"/>
    </location>
</feature>
<feature type="compositionally biased region" description="Low complexity" evidence="1">
    <location>
        <begin position="567"/>
        <end position="580"/>
    </location>
</feature>
<dbReference type="Proteomes" id="UP001558652">
    <property type="component" value="Unassembled WGS sequence"/>
</dbReference>
<gene>
    <name evidence="2" type="ORF">AAG570_012816</name>
</gene>
<evidence type="ECO:0000313" key="3">
    <source>
        <dbReference type="Proteomes" id="UP001558652"/>
    </source>
</evidence>
<protein>
    <submittedName>
        <fullName evidence="2">Uncharacterized protein</fullName>
    </submittedName>
</protein>
<reference evidence="2 3" key="1">
    <citation type="submission" date="2024-07" db="EMBL/GenBank/DDBJ databases">
        <title>Chromosome-level genome assembly of the water stick insect Ranatra chinensis (Heteroptera: Nepidae).</title>
        <authorList>
            <person name="Liu X."/>
        </authorList>
    </citation>
    <scope>NUCLEOTIDE SEQUENCE [LARGE SCALE GENOMIC DNA]</scope>
    <source>
        <strain evidence="2">Cailab_2021Rc</strain>
        <tissue evidence="2">Muscle</tissue>
    </source>
</reference>
<proteinExistence type="predicted"/>
<feature type="compositionally biased region" description="Polar residues" evidence="1">
    <location>
        <begin position="103"/>
        <end position="121"/>
    </location>
</feature>
<dbReference type="AlphaFoldDB" id="A0ABD0YF27"/>
<sequence length="709" mass="78337">MASKGRNMLYRNKKQETTEIGTCDSPIFLRGKDVEARLVVFLAVACAAVYGTSSDYPKPRRSYEIEEEKRSSRRALPPSYALRHPFRPARPTYSQPDPLYSDKYNQSRADAQPEPSNNIADISTLYRPSHHPYRTHPYDTGQYYQQPEPIIEIIVKESNETLPAPLAPPTQPPTKEPVHVFYIKYKKNPNPSKEGGDEVIYEPPVPAITPPPGLVEEHVATPAPYEATSPPPPPLRTTTLRTVIRPDSEVYHGSGLKVTFGGPAIHQGLTGSDLSAAGDSAEVSAASHHSKRQQPYDPRQFGPLPPPNDYSPFSQHSGHLPPQPAPPPSGIRGTDFFRPSPQRQFVPKTPFPDRIREPPLPTPGQIEVYRQEKERLHQENLRRQALRQPHLPDGQPTFGQVRTAQPAPSRQQLQYFRPPQPYRTPQHQYHQEPQYRPLPFPVTSSPLSVYPSLTTSITIPHGSHTGAQGAIPFGNPPVNRGFLLPSSQSNHSAGPDLGYNGPEIVKSISQSEEHSGIPISGSPTPHSYVTPKSQNNFEYTPRPPQYTTTKSPDISRAPTYAPTEGRPPVTQSTTESTVTEPANKSEKESESDKKKSAANLAALPEEVPADLREQLLSSGILGNADIQILDYDKVGDIPIENLPPEALENLYGAGSAPVPSVVRPADPVQMKVVRYDPNTEEGHAIADAYVREDATHLDPVVLNDSRYNR</sequence>
<evidence type="ECO:0000313" key="2">
    <source>
        <dbReference type="EMBL" id="KAL1129872.1"/>
    </source>
</evidence>
<feature type="compositionally biased region" description="Basic and acidic residues" evidence="1">
    <location>
        <begin position="57"/>
        <end position="70"/>
    </location>
</feature>
<feature type="region of interest" description="Disordered" evidence="1">
    <location>
        <begin position="271"/>
        <end position="442"/>
    </location>
</feature>
<organism evidence="2 3">
    <name type="scientific">Ranatra chinensis</name>
    <dbReference type="NCBI Taxonomy" id="642074"/>
    <lineage>
        <taxon>Eukaryota</taxon>
        <taxon>Metazoa</taxon>
        <taxon>Ecdysozoa</taxon>
        <taxon>Arthropoda</taxon>
        <taxon>Hexapoda</taxon>
        <taxon>Insecta</taxon>
        <taxon>Pterygota</taxon>
        <taxon>Neoptera</taxon>
        <taxon>Paraneoptera</taxon>
        <taxon>Hemiptera</taxon>
        <taxon>Heteroptera</taxon>
        <taxon>Panheteroptera</taxon>
        <taxon>Nepomorpha</taxon>
        <taxon>Nepidae</taxon>
        <taxon>Ranatrinae</taxon>
        <taxon>Ranatra</taxon>
    </lineage>
</organism>
<evidence type="ECO:0000256" key="1">
    <source>
        <dbReference type="SAM" id="MobiDB-lite"/>
    </source>
</evidence>
<feature type="compositionally biased region" description="Basic and acidic residues" evidence="1">
    <location>
        <begin position="369"/>
        <end position="382"/>
    </location>
</feature>
<feature type="region of interest" description="Disordered" evidence="1">
    <location>
        <begin position="460"/>
        <end position="607"/>
    </location>
</feature>
<keyword evidence="3" id="KW-1185">Reference proteome</keyword>
<name>A0ABD0YF27_9HEMI</name>
<accession>A0ABD0YF27</accession>